<dbReference type="EMBL" id="JABCJE010000025">
    <property type="protein sequence ID" value="NVO25720.1"/>
    <property type="molecule type" value="Genomic_DNA"/>
</dbReference>
<dbReference type="RefSeq" id="WP_177159232.1">
    <property type="nucleotide sequence ID" value="NZ_JABCJE010000025.1"/>
</dbReference>
<accession>A0A850QFH8</accession>
<gene>
    <name evidence="1" type="ORF">HJ536_20415</name>
</gene>
<reference evidence="1 2" key="1">
    <citation type="submission" date="2020-04" db="EMBL/GenBank/DDBJ databases">
        <title>Donghicola sp., a member of the Rhodobacteraceae family isolated from mangrove forest in Thailand.</title>
        <authorList>
            <person name="Charoenyingcharoen P."/>
            <person name="Yukphan P."/>
        </authorList>
    </citation>
    <scope>NUCLEOTIDE SEQUENCE [LARGE SCALE GENOMIC DNA]</scope>
    <source>
        <strain evidence="1 2">B5-SW-15</strain>
    </source>
</reference>
<evidence type="ECO:0000313" key="2">
    <source>
        <dbReference type="Proteomes" id="UP000592216"/>
    </source>
</evidence>
<protein>
    <submittedName>
        <fullName evidence="1">Uncharacterized protein</fullName>
    </submittedName>
</protein>
<organism evidence="1 2">
    <name type="scientific">Donghicola mangrovi</name>
    <dbReference type="NCBI Taxonomy" id="2729614"/>
    <lineage>
        <taxon>Bacteria</taxon>
        <taxon>Pseudomonadati</taxon>
        <taxon>Pseudomonadota</taxon>
        <taxon>Alphaproteobacteria</taxon>
        <taxon>Rhodobacterales</taxon>
        <taxon>Roseobacteraceae</taxon>
        <taxon>Donghicola</taxon>
    </lineage>
</organism>
<sequence length="62" mass="7204">MPHPVDLGLRLDQPVKSADQRWARRINVPEIPALALPVHLDLPQLMREHPFETQHNRVLLDL</sequence>
<proteinExistence type="predicted"/>
<name>A0A850QFH8_9RHOB</name>
<comment type="caution">
    <text evidence="1">The sequence shown here is derived from an EMBL/GenBank/DDBJ whole genome shotgun (WGS) entry which is preliminary data.</text>
</comment>
<dbReference type="AlphaFoldDB" id="A0A850QFH8"/>
<dbReference type="Proteomes" id="UP000592216">
    <property type="component" value="Unassembled WGS sequence"/>
</dbReference>
<evidence type="ECO:0000313" key="1">
    <source>
        <dbReference type="EMBL" id="NVO25720.1"/>
    </source>
</evidence>